<gene>
    <name evidence="1" type="ORF">S01H4_57822</name>
</gene>
<proteinExistence type="predicted"/>
<dbReference type="AlphaFoldDB" id="X1DPM9"/>
<feature type="non-terminal residue" evidence="1">
    <location>
        <position position="37"/>
    </location>
</feature>
<evidence type="ECO:0000313" key="1">
    <source>
        <dbReference type="EMBL" id="GAH10200.1"/>
    </source>
</evidence>
<sequence length="37" mass="4199">MKTEMSSDNPGDELKIAQYLARIETKIDAMKDNVTKI</sequence>
<name>X1DPM9_9ZZZZ</name>
<organism evidence="1">
    <name type="scientific">marine sediment metagenome</name>
    <dbReference type="NCBI Taxonomy" id="412755"/>
    <lineage>
        <taxon>unclassified sequences</taxon>
        <taxon>metagenomes</taxon>
        <taxon>ecological metagenomes</taxon>
    </lineage>
</organism>
<reference evidence="1" key="1">
    <citation type="journal article" date="2014" name="Front. Microbiol.">
        <title>High frequency of phylogenetically diverse reductive dehalogenase-homologous genes in deep subseafloor sedimentary metagenomes.</title>
        <authorList>
            <person name="Kawai M."/>
            <person name="Futagami T."/>
            <person name="Toyoda A."/>
            <person name="Takaki Y."/>
            <person name="Nishi S."/>
            <person name="Hori S."/>
            <person name="Arai W."/>
            <person name="Tsubouchi T."/>
            <person name="Morono Y."/>
            <person name="Uchiyama I."/>
            <person name="Ito T."/>
            <person name="Fujiyama A."/>
            <person name="Inagaki F."/>
            <person name="Takami H."/>
        </authorList>
    </citation>
    <scope>NUCLEOTIDE SEQUENCE</scope>
    <source>
        <strain evidence="1">Expedition CK06-06</strain>
    </source>
</reference>
<accession>X1DPM9</accession>
<comment type="caution">
    <text evidence="1">The sequence shown here is derived from an EMBL/GenBank/DDBJ whole genome shotgun (WGS) entry which is preliminary data.</text>
</comment>
<protein>
    <submittedName>
        <fullName evidence="1">Uncharacterized protein</fullName>
    </submittedName>
</protein>
<dbReference type="EMBL" id="BART01033703">
    <property type="protein sequence ID" value="GAH10200.1"/>
    <property type="molecule type" value="Genomic_DNA"/>
</dbReference>